<name>A0A2P8HRU9_CHINA</name>
<dbReference type="EMBL" id="PYAW01000001">
    <property type="protein sequence ID" value="PSL48925.1"/>
    <property type="molecule type" value="Genomic_DNA"/>
</dbReference>
<gene>
    <name evidence="1" type="ORF">CLV51_101255</name>
</gene>
<proteinExistence type="predicted"/>
<evidence type="ECO:0000313" key="2">
    <source>
        <dbReference type="Proteomes" id="UP000240971"/>
    </source>
</evidence>
<evidence type="ECO:0000313" key="1">
    <source>
        <dbReference type="EMBL" id="PSL48925.1"/>
    </source>
</evidence>
<accession>A0A2P8HRU9</accession>
<reference evidence="1 2" key="1">
    <citation type="submission" date="2018-03" db="EMBL/GenBank/DDBJ databases">
        <title>Genomic Encyclopedia of Archaeal and Bacterial Type Strains, Phase II (KMG-II): from individual species to whole genera.</title>
        <authorList>
            <person name="Goeker M."/>
        </authorList>
    </citation>
    <scope>NUCLEOTIDE SEQUENCE [LARGE SCALE GENOMIC DNA]</scope>
    <source>
        <strain evidence="1 2">DSM 24859</strain>
    </source>
</reference>
<sequence length="68" mass="7709">MEVKCTFSLKEKIKIAISLILVNSFNTYNIAYKQKGQHLYSAAPSVYIKIYAFISLSSSQRIPFSSNN</sequence>
<organism evidence="1 2">
    <name type="scientific">Chitinophaga niastensis</name>
    <dbReference type="NCBI Taxonomy" id="536980"/>
    <lineage>
        <taxon>Bacteria</taxon>
        <taxon>Pseudomonadati</taxon>
        <taxon>Bacteroidota</taxon>
        <taxon>Chitinophagia</taxon>
        <taxon>Chitinophagales</taxon>
        <taxon>Chitinophagaceae</taxon>
        <taxon>Chitinophaga</taxon>
    </lineage>
</organism>
<dbReference type="Proteomes" id="UP000240971">
    <property type="component" value="Unassembled WGS sequence"/>
</dbReference>
<comment type="caution">
    <text evidence="1">The sequence shown here is derived from an EMBL/GenBank/DDBJ whole genome shotgun (WGS) entry which is preliminary data.</text>
</comment>
<dbReference type="AlphaFoldDB" id="A0A2P8HRU9"/>
<protein>
    <submittedName>
        <fullName evidence="1">Uncharacterized protein</fullName>
    </submittedName>
</protein>
<keyword evidence="2" id="KW-1185">Reference proteome</keyword>